<keyword evidence="3" id="KW-1185">Reference proteome</keyword>
<name>A0A8J5Z209_9ROSI</name>
<dbReference type="PROSITE" id="PS50994">
    <property type="entry name" value="INTEGRASE"/>
    <property type="match status" value="1"/>
</dbReference>
<sequence length="538" mass="62722">MNQKDLNLRQRRWLELLKDYNLVIDYHPGKANVVADALSRKFLFTLRAMNTGLALSDDGSILAEMRAKPLFLQLICDAQKNDSELRTKRTQCESGYDSDFRVGPDNCLMFRDRICVPKNDELIQKILHEVHSGCLSVHPGSTKMYNDLKKLYWWPGMKRDISEFVTKCLICQQVKAEHQVPSGLLQPVMVPEWKWDKITMDFVTGLPLTPKKKDAVWVVVDRLTKSAHFIPVRTDYSLDKLAELYIAKIVRLHGVPMSIISDRDPRFTSRFWKKLQEALGTKLNFSTAFHPQTDGQSERVIQVLEDMLRCCVLEFGGSWEKYLSLIEFAYNNSYQSSIQMAPYEALYGRKCQNPLYWTELSEKQIHGVDLIKETEEKVKVIRDCLKAASDRQKSYADLKRKEIEFQVGDKVFLKVSPWKKILRFSRKGKLSPRFIRPYEITERIGPVAYRLALPVELERIHNVFHVSMLRRYHSDPSHVISPTEIEIRSDMTYEEEPIKILAREVKQLRNKSIALVKVLWHRHGIEEATWESEEAMKK</sequence>
<accession>A0A8J5Z209</accession>
<proteinExistence type="predicted"/>
<protein>
    <recommendedName>
        <fullName evidence="1">Integrase catalytic domain-containing protein</fullName>
    </recommendedName>
</protein>
<dbReference type="Gene3D" id="3.30.420.10">
    <property type="entry name" value="Ribonuclease H-like superfamily/Ribonuclease H"/>
    <property type="match status" value="1"/>
</dbReference>
<dbReference type="GO" id="GO:0015074">
    <property type="term" value="P:DNA integration"/>
    <property type="evidence" value="ECO:0007669"/>
    <property type="project" value="InterPro"/>
</dbReference>
<dbReference type="AlphaFoldDB" id="A0A8J5Z209"/>
<reference evidence="2 3" key="1">
    <citation type="journal article" date="2021" name="bioRxiv">
        <title>The Gossypium anomalum genome as a resource for cotton improvement and evolutionary analysis of hybrid incompatibility.</title>
        <authorList>
            <person name="Grover C.E."/>
            <person name="Yuan D."/>
            <person name="Arick M.A."/>
            <person name="Miller E.R."/>
            <person name="Hu G."/>
            <person name="Peterson D.G."/>
            <person name="Wendel J.F."/>
            <person name="Udall J.A."/>
        </authorList>
    </citation>
    <scope>NUCLEOTIDE SEQUENCE [LARGE SCALE GENOMIC DNA]</scope>
    <source>
        <strain evidence="2">JFW-Udall</strain>
        <tissue evidence="2">Leaf</tissue>
    </source>
</reference>
<dbReference type="Proteomes" id="UP000701853">
    <property type="component" value="Chromosome 5"/>
</dbReference>
<dbReference type="InterPro" id="IPR012337">
    <property type="entry name" value="RNaseH-like_sf"/>
</dbReference>
<dbReference type="InterPro" id="IPR036397">
    <property type="entry name" value="RNaseH_sf"/>
</dbReference>
<feature type="domain" description="Integrase catalytic" evidence="1">
    <location>
        <begin position="183"/>
        <end position="350"/>
    </location>
</feature>
<dbReference type="Pfam" id="PF24626">
    <property type="entry name" value="SH3_Tf2-1"/>
    <property type="match status" value="1"/>
</dbReference>
<gene>
    <name evidence="2" type="ORF">CXB51_009696</name>
</gene>
<dbReference type="EMBL" id="JAHUZN010000005">
    <property type="protein sequence ID" value="KAG8492403.1"/>
    <property type="molecule type" value="Genomic_DNA"/>
</dbReference>
<comment type="caution">
    <text evidence="2">The sequence shown here is derived from an EMBL/GenBank/DDBJ whole genome shotgun (WGS) entry which is preliminary data.</text>
</comment>
<dbReference type="GO" id="GO:0003676">
    <property type="term" value="F:nucleic acid binding"/>
    <property type="evidence" value="ECO:0007669"/>
    <property type="project" value="InterPro"/>
</dbReference>
<dbReference type="PANTHER" id="PTHR45835:SF99">
    <property type="entry name" value="CHROMO DOMAIN-CONTAINING PROTEIN-RELATED"/>
    <property type="match status" value="1"/>
</dbReference>
<dbReference type="OrthoDB" id="1738613at2759"/>
<dbReference type="SUPFAM" id="SSF53098">
    <property type="entry name" value="Ribonuclease H-like"/>
    <property type="match status" value="1"/>
</dbReference>
<dbReference type="InterPro" id="IPR056924">
    <property type="entry name" value="SH3_Tf2-1"/>
</dbReference>
<evidence type="ECO:0000313" key="3">
    <source>
        <dbReference type="Proteomes" id="UP000701853"/>
    </source>
</evidence>
<organism evidence="2 3">
    <name type="scientific">Gossypium anomalum</name>
    <dbReference type="NCBI Taxonomy" id="47600"/>
    <lineage>
        <taxon>Eukaryota</taxon>
        <taxon>Viridiplantae</taxon>
        <taxon>Streptophyta</taxon>
        <taxon>Embryophyta</taxon>
        <taxon>Tracheophyta</taxon>
        <taxon>Spermatophyta</taxon>
        <taxon>Magnoliopsida</taxon>
        <taxon>eudicotyledons</taxon>
        <taxon>Gunneridae</taxon>
        <taxon>Pentapetalae</taxon>
        <taxon>rosids</taxon>
        <taxon>malvids</taxon>
        <taxon>Malvales</taxon>
        <taxon>Malvaceae</taxon>
        <taxon>Malvoideae</taxon>
        <taxon>Gossypium</taxon>
    </lineage>
</organism>
<dbReference type="Gene3D" id="1.10.340.70">
    <property type="match status" value="1"/>
</dbReference>
<dbReference type="InterPro" id="IPR041588">
    <property type="entry name" value="Integrase_H2C2"/>
</dbReference>
<dbReference type="Pfam" id="PF17921">
    <property type="entry name" value="Integrase_H2C2"/>
    <property type="match status" value="1"/>
</dbReference>
<dbReference type="InterPro" id="IPR001584">
    <property type="entry name" value="Integrase_cat-core"/>
</dbReference>
<dbReference type="PANTHER" id="PTHR45835">
    <property type="entry name" value="YALI0A06105P"/>
    <property type="match status" value="1"/>
</dbReference>
<evidence type="ECO:0000313" key="2">
    <source>
        <dbReference type="EMBL" id="KAG8492403.1"/>
    </source>
</evidence>
<evidence type="ECO:0000259" key="1">
    <source>
        <dbReference type="PROSITE" id="PS50994"/>
    </source>
</evidence>